<reference evidence="2" key="1">
    <citation type="submission" date="2022-09" db="EMBL/GenBank/DDBJ databases">
        <title>Tahibacter sp. nov., isolated from a fresh water.</title>
        <authorList>
            <person name="Baek J.H."/>
            <person name="Lee J.K."/>
            <person name="Kim J.M."/>
            <person name="Jeon C.O."/>
        </authorList>
    </citation>
    <scope>NUCLEOTIDE SEQUENCE</scope>
    <source>
        <strain evidence="2">W38</strain>
    </source>
</reference>
<evidence type="ECO:0000313" key="3">
    <source>
        <dbReference type="Proteomes" id="UP001064632"/>
    </source>
</evidence>
<organism evidence="2 3">
    <name type="scientific">Tahibacter amnicola</name>
    <dbReference type="NCBI Taxonomy" id="2976241"/>
    <lineage>
        <taxon>Bacteria</taxon>
        <taxon>Pseudomonadati</taxon>
        <taxon>Pseudomonadota</taxon>
        <taxon>Gammaproteobacteria</taxon>
        <taxon>Lysobacterales</taxon>
        <taxon>Rhodanobacteraceae</taxon>
        <taxon>Tahibacter</taxon>
    </lineage>
</organism>
<evidence type="ECO:0000256" key="1">
    <source>
        <dbReference type="SAM" id="SignalP"/>
    </source>
</evidence>
<keyword evidence="1" id="KW-0732">Signal</keyword>
<feature type="chain" id="PRO_5047312417" evidence="1">
    <location>
        <begin position="20"/>
        <end position="102"/>
    </location>
</feature>
<gene>
    <name evidence="2" type="ORF">N4264_11990</name>
</gene>
<sequence>MPRMILLFLAILVTPISNSQDCNCTDYPFEPNPPCFKVCAERISRNQNLSFNPALDKTVENAFRTIHEASKTQHIDFESITNEWQLKDTAEKIRRAQLEKQK</sequence>
<proteinExistence type="predicted"/>
<accession>A0ABY6BL27</accession>
<protein>
    <submittedName>
        <fullName evidence="2">Uncharacterized protein</fullName>
    </submittedName>
</protein>
<dbReference type="Proteomes" id="UP001064632">
    <property type="component" value="Chromosome"/>
</dbReference>
<dbReference type="EMBL" id="CP104694">
    <property type="protein sequence ID" value="UXI70321.1"/>
    <property type="molecule type" value="Genomic_DNA"/>
</dbReference>
<feature type="signal peptide" evidence="1">
    <location>
        <begin position="1"/>
        <end position="19"/>
    </location>
</feature>
<dbReference type="RefSeq" id="WP_261697271.1">
    <property type="nucleotide sequence ID" value="NZ_CP104694.1"/>
</dbReference>
<name>A0ABY6BL27_9GAMM</name>
<evidence type="ECO:0000313" key="2">
    <source>
        <dbReference type="EMBL" id="UXI70321.1"/>
    </source>
</evidence>
<keyword evidence="3" id="KW-1185">Reference proteome</keyword>